<dbReference type="PANTHER" id="PTHR30474:SF2">
    <property type="entry name" value="PEPTIDOGLYCAN GLYCOSYLTRANSFERASE FTSW-RELATED"/>
    <property type="match status" value="1"/>
</dbReference>
<comment type="function">
    <text evidence="17">Peptidoglycan polymerase that is essential for cell division.</text>
</comment>
<dbReference type="PROSITE" id="PS00428">
    <property type="entry name" value="FTSW_RODA_SPOVE"/>
    <property type="match status" value="1"/>
</dbReference>
<dbReference type="GO" id="GO:0043093">
    <property type="term" value="P:FtsZ-dependent cytokinesis"/>
    <property type="evidence" value="ECO:0007669"/>
    <property type="project" value="UniProtKB-UniRule"/>
</dbReference>
<keyword evidence="19" id="KW-1185">Reference proteome</keyword>
<evidence type="ECO:0000256" key="8">
    <source>
        <dbReference type="ARBA" id="ARBA00022692"/>
    </source>
</evidence>
<keyword evidence="8 17" id="KW-0812">Transmembrane</keyword>
<evidence type="ECO:0000256" key="6">
    <source>
        <dbReference type="ARBA" id="ARBA00022676"/>
    </source>
</evidence>
<dbReference type="Pfam" id="PF01098">
    <property type="entry name" value="FTSW_RODA_SPOVE"/>
    <property type="match status" value="1"/>
</dbReference>
<evidence type="ECO:0000256" key="2">
    <source>
        <dbReference type="ARBA" id="ARBA00004752"/>
    </source>
</evidence>
<comment type="caution">
    <text evidence="18">The sequence shown here is derived from an EMBL/GenBank/DDBJ whole genome shotgun (WGS) entry which is preliminary data.</text>
</comment>
<evidence type="ECO:0000256" key="7">
    <source>
        <dbReference type="ARBA" id="ARBA00022679"/>
    </source>
</evidence>
<keyword evidence="4 17" id="KW-0997">Cell inner membrane</keyword>
<dbReference type="UniPathway" id="UPA00219"/>
<dbReference type="EMBL" id="QFFI01000003">
    <property type="protein sequence ID" value="PWG65176.1"/>
    <property type="molecule type" value="Genomic_DNA"/>
</dbReference>
<dbReference type="EC" id="2.4.99.28" evidence="17"/>
<dbReference type="OrthoDB" id="9768187at2"/>
<sequence>MVDVLAAQPLRTAARRQLDLLEDSDRGLLLALAAIVGLGLVMVASASVAVAERTVGDPTHYLVRQLVYLGLGAAAAGLVLRVRLAVWQALGSPLLGFGYLLLALVLVPGVGHEVNGASRWLDLGLFNLQVSEVARVCVLVYLAAYLVRRAQAVQATARGFLIPVALILVAAALLLGEPDFGAAVVLTATGLSLVFIAGAPLGRFALLALGCVGAGVLLVVTSPYRWQRLVAFRDPWADPFDSGFQLTQSLIAVGRGEWFGVGLGNSVQKLFYLPEAHTDFLFAVLAEELGFVGMAVVIGLYAFVVWRACAIGAASFAAGRPFGGYLAYGVGVSLGLQAFVNMGVNLGLLPTKGLTLPLMSYGGSSLVMTCVSLGLLLRVDVERRRAGRAASAPEVPA</sequence>
<feature type="transmembrane region" description="Helical" evidence="17">
    <location>
        <begin position="62"/>
        <end position="82"/>
    </location>
</feature>
<dbReference type="Proteomes" id="UP000245474">
    <property type="component" value="Unassembled WGS sequence"/>
</dbReference>
<dbReference type="InterPro" id="IPR013437">
    <property type="entry name" value="FtsW"/>
</dbReference>
<evidence type="ECO:0000256" key="11">
    <source>
        <dbReference type="ARBA" id="ARBA00022989"/>
    </source>
</evidence>
<dbReference type="RefSeq" id="WP_109675947.1">
    <property type="nucleotide sequence ID" value="NZ_CP086615.1"/>
</dbReference>
<keyword evidence="9 17" id="KW-0133">Cell shape</keyword>
<comment type="pathway">
    <text evidence="2 17">Cell wall biogenesis; peptidoglycan biosynthesis.</text>
</comment>
<gene>
    <name evidence="17 18" type="primary">ftsW</name>
    <name evidence="18" type="ORF">DEM34_02555</name>
</gene>
<dbReference type="GO" id="GO:0008360">
    <property type="term" value="P:regulation of cell shape"/>
    <property type="evidence" value="ECO:0007669"/>
    <property type="project" value="UniProtKB-KW"/>
</dbReference>
<dbReference type="GO" id="GO:0032153">
    <property type="term" value="C:cell division site"/>
    <property type="evidence" value="ECO:0007669"/>
    <property type="project" value="UniProtKB-UniRule"/>
</dbReference>
<evidence type="ECO:0000256" key="4">
    <source>
        <dbReference type="ARBA" id="ARBA00022519"/>
    </source>
</evidence>
<keyword evidence="11 17" id="KW-1133">Transmembrane helix</keyword>
<feature type="transmembrane region" description="Helical" evidence="17">
    <location>
        <begin position="182"/>
        <end position="199"/>
    </location>
</feature>
<evidence type="ECO:0000256" key="12">
    <source>
        <dbReference type="ARBA" id="ARBA00023136"/>
    </source>
</evidence>
<accession>A0A2U2N7M2</accession>
<feature type="transmembrane region" description="Helical" evidence="17">
    <location>
        <begin position="206"/>
        <end position="226"/>
    </location>
</feature>
<evidence type="ECO:0000256" key="10">
    <source>
        <dbReference type="ARBA" id="ARBA00022984"/>
    </source>
</evidence>
<feature type="transmembrane region" description="Helical" evidence="17">
    <location>
        <begin position="159"/>
        <end position="176"/>
    </location>
</feature>
<evidence type="ECO:0000256" key="1">
    <source>
        <dbReference type="ARBA" id="ARBA00004651"/>
    </source>
</evidence>
<keyword evidence="12 17" id="KW-0472">Membrane</keyword>
<keyword evidence="14 17" id="KW-0961">Cell wall biogenesis/degradation</keyword>
<organism evidence="18 19">
    <name type="scientific">Sediminicurvatus halobius</name>
    <dbReference type="NCBI Taxonomy" id="2182432"/>
    <lineage>
        <taxon>Bacteria</taxon>
        <taxon>Pseudomonadati</taxon>
        <taxon>Pseudomonadota</taxon>
        <taxon>Gammaproteobacteria</taxon>
        <taxon>Chromatiales</taxon>
        <taxon>Ectothiorhodospiraceae</taxon>
        <taxon>Sediminicurvatus</taxon>
    </lineage>
</organism>
<keyword evidence="3 17" id="KW-1003">Cell membrane</keyword>
<feature type="transmembrane region" description="Helical" evidence="17">
    <location>
        <begin position="280"/>
        <end position="304"/>
    </location>
</feature>
<keyword evidence="5 17" id="KW-0132">Cell division</keyword>
<evidence type="ECO:0000313" key="18">
    <source>
        <dbReference type="EMBL" id="PWG65176.1"/>
    </source>
</evidence>
<dbReference type="PANTHER" id="PTHR30474">
    <property type="entry name" value="CELL CYCLE PROTEIN"/>
    <property type="match status" value="1"/>
</dbReference>
<feature type="transmembrane region" description="Helical" evidence="17">
    <location>
        <begin position="325"/>
        <end position="346"/>
    </location>
</feature>
<comment type="similarity">
    <text evidence="15 17">Belongs to the SEDS family. FtsW subfamily.</text>
</comment>
<dbReference type="InterPro" id="IPR001182">
    <property type="entry name" value="FtsW/RodA"/>
</dbReference>
<keyword evidence="7 17" id="KW-0808">Transferase</keyword>
<protein>
    <recommendedName>
        <fullName evidence="17">Probable peptidoglycan glycosyltransferase FtsW</fullName>
        <shortName evidence="17">PGT</shortName>
        <ecNumber evidence="17">2.4.99.28</ecNumber>
    </recommendedName>
    <alternativeName>
        <fullName evidence="17">Cell division protein FtsW</fullName>
    </alternativeName>
    <alternativeName>
        <fullName evidence="17">Cell wall polymerase</fullName>
    </alternativeName>
    <alternativeName>
        <fullName evidence="17">Peptidoglycan polymerase</fullName>
        <shortName evidence="17">PG polymerase</shortName>
    </alternativeName>
</protein>
<evidence type="ECO:0000256" key="5">
    <source>
        <dbReference type="ARBA" id="ARBA00022618"/>
    </source>
</evidence>
<evidence type="ECO:0000256" key="13">
    <source>
        <dbReference type="ARBA" id="ARBA00023306"/>
    </source>
</evidence>
<feature type="transmembrane region" description="Helical" evidence="17">
    <location>
        <begin position="123"/>
        <end position="147"/>
    </location>
</feature>
<evidence type="ECO:0000256" key="16">
    <source>
        <dbReference type="ARBA" id="ARBA00049902"/>
    </source>
</evidence>
<evidence type="ECO:0000256" key="15">
    <source>
        <dbReference type="ARBA" id="ARBA00038053"/>
    </source>
</evidence>
<feature type="transmembrane region" description="Helical" evidence="17">
    <location>
        <begin position="28"/>
        <end position="50"/>
    </location>
</feature>
<keyword evidence="6 17" id="KW-0328">Glycosyltransferase</keyword>
<dbReference type="HAMAP" id="MF_00913">
    <property type="entry name" value="PGT_FtsW_proteobact"/>
    <property type="match status" value="1"/>
</dbReference>
<dbReference type="GO" id="GO:0005886">
    <property type="term" value="C:plasma membrane"/>
    <property type="evidence" value="ECO:0007669"/>
    <property type="project" value="UniProtKB-SubCell"/>
</dbReference>
<reference evidence="18 19" key="1">
    <citation type="submission" date="2018-05" db="EMBL/GenBank/DDBJ databases">
        <title>Spiribacter halobius sp. nov., a moderately halophilic bacterium isolated from marine solar saltern.</title>
        <authorList>
            <person name="Zheng W.-S."/>
            <person name="Lu D.-C."/>
            <person name="Du Z.-J."/>
        </authorList>
    </citation>
    <scope>NUCLEOTIDE SEQUENCE [LARGE SCALE GENOMIC DNA]</scope>
    <source>
        <strain evidence="18 19">E85</strain>
    </source>
</reference>
<evidence type="ECO:0000256" key="14">
    <source>
        <dbReference type="ARBA" id="ARBA00023316"/>
    </source>
</evidence>
<dbReference type="GO" id="GO:0015648">
    <property type="term" value="F:lipid-linked peptidoglycan transporter activity"/>
    <property type="evidence" value="ECO:0007669"/>
    <property type="project" value="TreeGrafter"/>
</dbReference>
<comment type="subcellular location">
    <subcellularLocation>
        <location evidence="17">Cell inner membrane</location>
        <topology evidence="17">Multi-pass membrane protein</topology>
    </subcellularLocation>
    <subcellularLocation>
        <location evidence="1">Cell membrane</location>
        <topology evidence="1">Multi-pass membrane protein</topology>
    </subcellularLocation>
    <text evidence="17">Localizes to the division septum.</text>
</comment>
<dbReference type="GO" id="GO:0009252">
    <property type="term" value="P:peptidoglycan biosynthetic process"/>
    <property type="evidence" value="ECO:0007669"/>
    <property type="project" value="UniProtKB-UniRule"/>
</dbReference>
<keyword evidence="10 17" id="KW-0573">Peptidoglycan synthesis</keyword>
<dbReference type="AlphaFoldDB" id="A0A2U2N7M2"/>
<evidence type="ECO:0000256" key="17">
    <source>
        <dbReference type="HAMAP-Rule" id="MF_00913"/>
    </source>
</evidence>
<dbReference type="GO" id="GO:0008955">
    <property type="term" value="F:peptidoglycan glycosyltransferase activity"/>
    <property type="evidence" value="ECO:0007669"/>
    <property type="project" value="UniProtKB-UniRule"/>
</dbReference>
<keyword evidence="13 17" id="KW-0131">Cell cycle</keyword>
<dbReference type="InterPro" id="IPR018365">
    <property type="entry name" value="Cell_cycle_FtsW-rel_CS"/>
</dbReference>
<feature type="transmembrane region" description="Helical" evidence="17">
    <location>
        <begin position="94"/>
        <end position="111"/>
    </location>
</feature>
<evidence type="ECO:0000256" key="9">
    <source>
        <dbReference type="ARBA" id="ARBA00022960"/>
    </source>
</evidence>
<comment type="catalytic activity">
    <reaction evidence="16 17">
        <text>[GlcNAc-(1-&gt;4)-Mur2Ac(oyl-L-Ala-gamma-D-Glu-L-Lys-D-Ala-D-Ala)](n)-di-trans,octa-cis-undecaprenyl diphosphate + beta-D-GlcNAc-(1-&gt;4)-Mur2Ac(oyl-L-Ala-gamma-D-Glu-L-Lys-D-Ala-D-Ala)-di-trans,octa-cis-undecaprenyl diphosphate = [GlcNAc-(1-&gt;4)-Mur2Ac(oyl-L-Ala-gamma-D-Glu-L-Lys-D-Ala-D-Ala)](n+1)-di-trans,octa-cis-undecaprenyl diphosphate + di-trans,octa-cis-undecaprenyl diphosphate + H(+)</text>
        <dbReference type="Rhea" id="RHEA:23708"/>
        <dbReference type="Rhea" id="RHEA-COMP:9602"/>
        <dbReference type="Rhea" id="RHEA-COMP:9603"/>
        <dbReference type="ChEBI" id="CHEBI:15378"/>
        <dbReference type="ChEBI" id="CHEBI:58405"/>
        <dbReference type="ChEBI" id="CHEBI:60033"/>
        <dbReference type="ChEBI" id="CHEBI:78435"/>
        <dbReference type="EC" id="2.4.99.28"/>
    </reaction>
</comment>
<evidence type="ECO:0000256" key="3">
    <source>
        <dbReference type="ARBA" id="ARBA00022475"/>
    </source>
</evidence>
<proteinExistence type="inferred from homology"/>
<dbReference type="NCBIfam" id="TIGR02614">
    <property type="entry name" value="ftsW"/>
    <property type="match status" value="1"/>
</dbReference>
<feature type="transmembrane region" description="Helical" evidence="17">
    <location>
        <begin position="358"/>
        <end position="379"/>
    </location>
</feature>
<evidence type="ECO:0000313" key="19">
    <source>
        <dbReference type="Proteomes" id="UP000245474"/>
    </source>
</evidence>
<dbReference type="GO" id="GO:0071555">
    <property type="term" value="P:cell wall organization"/>
    <property type="evidence" value="ECO:0007669"/>
    <property type="project" value="UniProtKB-KW"/>
</dbReference>
<name>A0A2U2N7M2_9GAMM</name>